<keyword evidence="3" id="KW-1185">Reference proteome</keyword>
<feature type="transmembrane region" description="Helical" evidence="1">
    <location>
        <begin position="133"/>
        <end position="152"/>
    </location>
</feature>
<protein>
    <submittedName>
        <fullName evidence="2">Uncharacterized protein</fullName>
    </submittedName>
</protein>
<dbReference type="AlphaFoldDB" id="A0A4Q7JDA6"/>
<name>A0A4Q7JDA6_9PSEU</name>
<evidence type="ECO:0000313" key="3">
    <source>
        <dbReference type="Proteomes" id="UP000292003"/>
    </source>
</evidence>
<keyword evidence="1" id="KW-1133">Transmembrane helix</keyword>
<proteinExistence type="predicted"/>
<dbReference type="EMBL" id="SFCC01000002">
    <property type="protein sequence ID" value="RZQ65052.1"/>
    <property type="molecule type" value="Genomic_DNA"/>
</dbReference>
<feature type="transmembrane region" description="Helical" evidence="1">
    <location>
        <begin position="211"/>
        <end position="228"/>
    </location>
</feature>
<keyword evidence="1" id="KW-0812">Transmembrane</keyword>
<feature type="transmembrane region" description="Helical" evidence="1">
    <location>
        <begin position="12"/>
        <end position="31"/>
    </location>
</feature>
<accession>A0A4Q7JDA6</accession>
<dbReference type="Proteomes" id="UP000292003">
    <property type="component" value="Unassembled WGS sequence"/>
</dbReference>
<feature type="transmembrane region" description="Helical" evidence="1">
    <location>
        <begin position="176"/>
        <end position="199"/>
    </location>
</feature>
<reference evidence="2 3" key="1">
    <citation type="submission" date="2019-02" db="EMBL/GenBank/DDBJ databases">
        <title>Draft genome sequence of Amycolatopsis sp. 8-3EHSu isolated from roots of Suaeda maritima.</title>
        <authorList>
            <person name="Duangmal K."/>
            <person name="Chantavorakit T."/>
        </authorList>
    </citation>
    <scope>NUCLEOTIDE SEQUENCE [LARGE SCALE GENOMIC DNA]</scope>
    <source>
        <strain evidence="2 3">8-3EHSu</strain>
    </source>
</reference>
<evidence type="ECO:0000256" key="1">
    <source>
        <dbReference type="SAM" id="Phobius"/>
    </source>
</evidence>
<dbReference type="OrthoDB" id="3294110at2"/>
<feature type="transmembrane region" description="Helical" evidence="1">
    <location>
        <begin position="79"/>
        <end position="97"/>
    </location>
</feature>
<sequence length="229" mass="23778">MSTPFPGRWAGGVSATLAPVLLLAGMLLRYGPHFFFPHQLAAFGDQPNRMLAAYSLVLLGTVLLWPGVAALVASCRRRGWALCGGVLVILGLFGRTFSAGVDHLAASLVPVLGAQGATELVAQTYGAFHMARLFTVATLFGWVVLAVAVWPTSRVRAIALGLGTCIPVGVLKGTDVFSLVGAAGLAVALVPFGLSLLFAQPRPRPLVAARWTAVAVLATAGMFVLGQFG</sequence>
<keyword evidence="1" id="KW-0472">Membrane</keyword>
<organism evidence="2 3">
    <name type="scientific">Amycolatopsis suaedae</name>
    <dbReference type="NCBI Taxonomy" id="2510978"/>
    <lineage>
        <taxon>Bacteria</taxon>
        <taxon>Bacillati</taxon>
        <taxon>Actinomycetota</taxon>
        <taxon>Actinomycetes</taxon>
        <taxon>Pseudonocardiales</taxon>
        <taxon>Pseudonocardiaceae</taxon>
        <taxon>Amycolatopsis</taxon>
    </lineage>
</organism>
<comment type="caution">
    <text evidence="2">The sequence shown here is derived from an EMBL/GenBank/DDBJ whole genome shotgun (WGS) entry which is preliminary data.</text>
</comment>
<gene>
    <name evidence="2" type="ORF">EWH70_03875</name>
</gene>
<evidence type="ECO:0000313" key="2">
    <source>
        <dbReference type="EMBL" id="RZQ65052.1"/>
    </source>
</evidence>
<dbReference type="RefSeq" id="WP_130473839.1">
    <property type="nucleotide sequence ID" value="NZ_SFCC01000002.1"/>
</dbReference>
<feature type="transmembrane region" description="Helical" evidence="1">
    <location>
        <begin position="51"/>
        <end position="72"/>
    </location>
</feature>